<comment type="caution">
    <text evidence="2">The sequence shown here is derived from an EMBL/GenBank/DDBJ whole genome shotgun (WGS) entry which is preliminary data.</text>
</comment>
<evidence type="ECO:0000256" key="1">
    <source>
        <dbReference type="SAM" id="MobiDB-lite"/>
    </source>
</evidence>
<name>A0A2U3EGD0_PURLI</name>
<dbReference type="EMBL" id="LCWV01000004">
    <property type="protein sequence ID" value="PWI73522.1"/>
    <property type="molecule type" value="Genomic_DNA"/>
</dbReference>
<dbReference type="Proteomes" id="UP000245956">
    <property type="component" value="Unassembled WGS sequence"/>
</dbReference>
<protein>
    <submittedName>
        <fullName evidence="2">Uncharacterized protein</fullName>
    </submittedName>
</protein>
<feature type="compositionally biased region" description="Low complexity" evidence="1">
    <location>
        <begin position="24"/>
        <end position="44"/>
    </location>
</feature>
<organism evidence="2 3">
    <name type="scientific">Purpureocillium lilacinum</name>
    <name type="common">Paecilomyces lilacinus</name>
    <dbReference type="NCBI Taxonomy" id="33203"/>
    <lineage>
        <taxon>Eukaryota</taxon>
        <taxon>Fungi</taxon>
        <taxon>Dikarya</taxon>
        <taxon>Ascomycota</taxon>
        <taxon>Pezizomycotina</taxon>
        <taxon>Sordariomycetes</taxon>
        <taxon>Hypocreomycetidae</taxon>
        <taxon>Hypocreales</taxon>
        <taxon>Ophiocordycipitaceae</taxon>
        <taxon>Purpureocillium</taxon>
    </lineage>
</organism>
<reference evidence="2 3" key="1">
    <citation type="journal article" date="2016" name="Front. Microbiol.">
        <title>Genome and transcriptome sequences reveal the specific parasitism of the nematophagous Purpureocillium lilacinum 36-1.</title>
        <authorList>
            <person name="Xie J."/>
            <person name="Li S."/>
            <person name="Mo C."/>
            <person name="Xiao X."/>
            <person name="Peng D."/>
            <person name="Wang G."/>
            <person name="Xiao Y."/>
        </authorList>
    </citation>
    <scope>NUCLEOTIDE SEQUENCE [LARGE SCALE GENOMIC DNA]</scope>
    <source>
        <strain evidence="2 3">36-1</strain>
    </source>
</reference>
<evidence type="ECO:0000313" key="3">
    <source>
        <dbReference type="Proteomes" id="UP000245956"/>
    </source>
</evidence>
<feature type="region of interest" description="Disordered" evidence="1">
    <location>
        <begin position="1"/>
        <end position="68"/>
    </location>
</feature>
<dbReference type="AlphaFoldDB" id="A0A2U3EGD0"/>
<proteinExistence type="predicted"/>
<gene>
    <name evidence="2" type="ORF">PCL_08798</name>
</gene>
<evidence type="ECO:0000313" key="2">
    <source>
        <dbReference type="EMBL" id="PWI73522.1"/>
    </source>
</evidence>
<sequence length="159" mass="16363">MAQQPADDGSARRQDDDDDDGINVVAAAPAAAVGPGPAAVAPAGDETAAAARAQMHGEGGGGVDDALHLEAQMQMQAPQPPPSTTPPVMVLDQARNFDDERVDGGLKAWLQVAASFALYFNHLYDPPSSFSLPASLLLLTALPPPFLPGLPARQTPPPP</sequence>
<accession>A0A2U3EGD0</accession>